<organism evidence="2 3">
    <name type="scientific">Lolium multiflorum</name>
    <name type="common">Italian ryegrass</name>
    <name type="synonym">Lolium perenne subsp. multiflorum</name>
    <dbReference type="NCBI Taxonomy" id="4521"/>
    <lineage>
        <taxon>Eukaryota</taxon>
        <taxon>Viridiplantae</taxon>
        <taxon>Streptophyta</taxon>
        <taxon>Embryophyta</taxon>
        <taxon>Tracheophyta</taxon>
        <taxon>Spermatophyta</taxon>
        <taxon>Magnoliopsida</taxon>
        <taxon>Liliopsida</taxon>
        <taxon>Poales</taxon>
        <taxon>Poaceae</taxon>
        <taxon>BOP clade</taxon>
        <taxon>Pooideae</taxon>
        <taxon>Poodae</taxon>
        <taxon>Poeae</taxon>
        <taxon>Poeae Chloroplast Group 2 (Poeae type)</taxon>
        <taxon>Loliodinae</taxon>
        <taxon>Loliinae</taxon>
        <taxon>Lolium</taxon>
    </lineage>
</organism>
<dbReference type="AlphaFoldDB" id="A0AAD8QYT5"/>
<proteinExistence type="predicted"/>
<keyword evidence="3" id="KW-1185">Reference proteome</keyword>
<evidence type="ECO:0000313" key="3">
    <source>
        <dbReference type="Proteomes" id="UP001231189"/>
    </source>
</evidence>
<comment type="caution">
    <text evidence="2">The sequence shown here is derived from an EMBL/GenBank/DDBJ whole genome shotgun (WGS) entry which is preliminary data.</text>
</comment>
<dbReference type="EMBL" id="JAUUTY010000007">
    <property type="protein sequence ID" value="KAK1611655.1"/>
    <property type="molecule type" value="Genomic_DNA"/>
</dbReference>
<feature type="compositionally biased region" description="Basic and acidic residues" evidence="1">
    <location>
        <begin position="82"/>
        <end position="95"/>
    </location>
</feature>
<accession>A0AAD8QYT5</accession>
<evidence type="ECO:0000313" key="2">
    <source>
        <dbReference type="EMBL" id="KAK1611655.1"/>
    </source>
</evidence>
<sequence>MEIQEVVVLFDSDDEGASCPGKNTLPAAFWKKAEKKVAEDAACWSKQRRLAGSAGGSKARQDAVPGGGFTKRRRAVGRSSSKRHDASRASPDRSLVENLSSI</sequence>
<evidence type="ECO:0000256" key="1">
    <source>
        <dbReference type="SAM" id="MobiDB-lite"/>
    </source>
</evidence>
<gene>
    <name evidence="2" type="ORF">QYE76_035328</name>
</gene>
<name>A0AAD8QYT5_LOLMU</name>
<reference evidence="2" key="1">
    <citation type="submission" date="2023-07" db="EMBL/GenBank/DDBJ databases">
        <title>A chromosome-level genome assembly of Lolium multiflorum.</title>
        <authorList>
            <person name="Chen Y."/>
            <person name="Copetti D."/>
            <person name="Kolliker R."/>
            <person name="Studer B."/>
        </authorList>
    </citation>
    <scope>NUCLEOTIDE SEQUENCE</scope>
    <source>
        <strain evidence="2">02402/16</strain>
        <tissue evidence="2">Leaf</tissue>
    </source>
</reference>
<dbReference type="Proteomes" id="UP001231189">
    <property type="component" value="Unassembled WGS sequence"/>
</dbReference>
<feature type="region of interest" description="Disordered" evidence="1">
    <location>
        <begin position="48"/>
        <end position="102"/>
    </location>
</feature>
<protein>
    <submittedName>
        <fullName evidence="2">Uncharacterized protein</fullName>
    </submittedName>
</protein>